<reference evidence="1 2" key="1">
    <citation type="submission" date="2019-08" db="EMBL/GenBank/DDBJ databases">
        <title>In-depth cultivation of the pig gut microbiome towards novel bacterial diversity and tailored functional studies.</title>
        <authorList>
            <person name="Wylensek D."/>
            <person name="Hitch T.C.A."/>
            <person name="Clavel T."/>
        </authorList>
    </citation>
    <scope>NUCLEOTIDE SEQUENCE [LARGE SCALE GENOMIC DNA]</scope>
    <source>
        <strain evidence="1 2">RF-744-FAT-4</strain>
    </source>
</reference>
<dbReference type="RefSeq" id="WP_154575790.1">
    <property type="nucleotide sequence ID" value="NZ_VUMO01000003.1"/>
</dbReference>
<comment type="caution">
    <text evidence="1">The sequence shown here is derived from an EMBL/GenBank/DDBJ whole genome shotgun (WGS) entry which is preliminary data.</text>
</comment>
<organism evidence="1 2">
    <name type="scientific">Pseudoramibacter porci</name>
    <dbReference type="NCBI Taxonomy" id="2606631"/>
    <lineage>
        <taxon>Bacteria</taxon>
        <taxon>Bacillati</taxon>
        <taxon>Bacillota</taxon>
        <taxon>Clostridia</taxon>
        <taxon>Eubacteriales</taxon>
        <taxon>Eubacteriaceae</taxon>
        <taxon>Pseudoramibacter</taxon>
    </lineage>
</organism>
<dbReference type="AlphaFoldDB" id="A0A7X2NEY6"/>
<dbReference type="InterPro" id="IPR036593">
    <property type="entry name" value="CPE0013-like_sf"/>
</dbReference>
<sequence length="120" mass="12932">MKTKIICTSCPRGCAITIEHQGKTIKNITGYTCKRGLAYAKDEFTLPKRVLTSTVKVNQGELAMLPVRTAGPIPKAKILECVKALCNMSVDAPVKIGSVICPNICGTNVDLIASRDINKK</sequence>
<evidence type="ECO:0000313" key="1">
    <source>
        <dbReference type="EMBL" id="MSS19381.1"/>
    </source>
</evidence>
<dbReference type="Gene3D" id="3.10.530.10">
    <property type="entry name" value="CPE0013-like"/>
    <property type="match status" value="1"/>
</dbReference>
<dbReference type="InterPro" id="IPR012460">
    <property type="entry name" value="DUF1667"/>
</dbReference>
<gene>
    <name evidence="1" type="ORF">FYJ52_03000</name>
</gene>
<dbReference type="Pfam" id="PF07892">
    <property type="entry name" value="DUF1667"/>
    <property type="match status" value="1"/>
</dbReference>
<dbReference type="Proteomes" id="UP000461754">
    <property type="component" value="Unassembled WGS sequence"/>
</dbReference>
<name>A0A7X2NEY6_9FIRM</name>
<dbReference type="EMBL" id="VUMO01000003">
    <property type="protein sequence ID" value="MSS19381.1"/>
    <property type="molecule type" value="Genomic_DNA"/>
</dbReference>
<dbReference type="PANTHER" id="PTHR39450">
    <property type="entry name" value="MOLYBDOPTERIN OXIDOREDUCTASE, 4FE-4S CLUSTER-BINDING SUBUNIT"/>
    <property type="match status" value="1"/>
</dbReference>
<evidence type="ECO:0000313" key="2">
    <source>
        <dbReference type="Proteomes" id="UP000461754"/>
    </source>
</evidence>
<dbReference type="SUPFAM" id="SSF53706">
    <property type="entry name" value="Formate dehydrogenase/DMSO reductase, domains 1-3"/>
    <property type="match status" value="1"/>
</dbReference>
<dbReference type="PANTHER" id="PTHR39450:SF1">
    <property type="entry name" value="DUF1667 DOMAIN-CONTAINING PROTEIN"/>
    <property type="match status" value="1"/>
</dbReference>
<keyword evidence="2" id="KW-1185">Reference proteome</keyword>
<protein>
    <submittedName>
        <fullName evidence="1">DUF1667 domain-containing protein</fullName>
    </submittedName>
</protein>
<accession>A0A7X2NEY6</accession>
<dbReference type="SUPFAM" id="SSF160148">
    <property type="entry name" value="CPE0013-like"/>
    <property type="match status" value="1"/>
</dbReference>
<proteinExistence type="predicted"/>